<organism evidence="8 9">
    <name type="scientific">Kordiimonas pumila</name>
    <dbReference type="NCBI Taxonomy" id="2161677"/>
    <lineage>
        <taxon>Bacteria</taxon>
        <taxon>Pseudomonadati</taxon>
        <taxon>Pseudomonadota</taxon>
        <taxon>Alphaproteobacteria</taxon>
        <taxon>Kordiimonadales</taxon>
        <taxon>Kordiimonadaceae</taxon>
        <taxon>Kordiimonas</taxon>
    </lineage>
</organism>
<keyword evidence="4 7" id="KW-0812">Transmembrane</keyword>
<feature type="transmembrane region" description="Helical" evidence="7">
    <location>
        <begin position="6"/>
        <end position="24"/>
    </location>
</feature>
<dbReference type="PANTHER" id="PTHR22926">
    <property type="entry name" value="PHOSPHO-N-ACETYLMURAMOYL-PENTAPEPTIDE-TRANSFERASE"/>
    <property type="match status" value="1"/>
</dbReference>
<feature type="transmembrane region" description="Helical" evidence="7">
    <location>
        <begin position="45"/>
        <end position="67"/>
    </location>
</feature>
<comment type="caution">
    <text evidence="8">The sequence shown here is derived from an EMBL/GenBank/DDBJ whole genome shotgun (WGS) entry which is preliminary data.</text>
</comment>
<dbReference type="Pfam" id="PF00953">
    <property type="entry name" value="Glycos_transf_4"/>
    <property type="match status" value="1"/>
</dbReference>
<proteinExistence type="predicted"/>
<evidence type="ECO:0000256" key="6">
    <source>
        <dbReference type="ARBA" id="ARBA00023136"/>
    </source>
</evidence>
<feature type="transmembrane region" description="Helical" evidence="7">
    <location>
        <begin position="212"/>
        <end position="230"/>
    </location>
</feature>
<evidence type="ECO:0000256" key="4">
    <source>
        <dbReference type="ARBA" id="ARBA00022692"/>
    </source>
</evidence>
<dbReference type="PANTHER" id="PTHR22926:SF3">
    <property type="entry name" value="UNDECAPRENYL-PHOSPHATE ALPHA-N-ACETYLGLUCOSAMINYL 1-PHOSPHATE TRANSFERASE"/>
    <property type="match status" value="1"/>
</dbReference>
<evidence type="ECO:0000313" key="9">
    <source>
        <dbReference type="Proteomes" id="UP001595444"/>
    </source>
</evidence>
<evidence type="ECO:0000256" key="7">
    <source>
        <dbReference type="SAM" id="Phobius"/>
    </source>
</evidence>
<feature type="transmembrane region" description="Helical" evidence="7">
    <location>
        <begin position="310"/>
        <end position="327"/>
    </location>
</feature>
<keyword evidence="3 8" id="KW-0808">Transferase</keyword>
<protein>
    <submittedName>
        <fullName evidence="8">MraY family glycosyltransferase</fullName>
        <ecNumber evidence="8">2.7.8.-</ecNumber>
    </submittedName>
</protein>
<name>A0ABV7D422_9PROT</name>
<evidence type="ECO:0000313" key="8">
    <source>
        <dbReference type="EMBL" id="MFC3051566.1"/>
    </source>
</evidence>
<dbReference type="EC" id="2.7.8.-" evidence="8"/>
<keyword evidence="2" id="KW-1003">Cell membrane</keyword>
<evidence type="ECO:0000256" key="5">
    <source>
        <dbReference type="ARBA" id="ARBA00022989"/>
    </source>
</evidence>
<dbReference type="EMBL" id="JBHRSL010000004">
    <property type="protein sequence ID" value="MFC3051566.1"/>
    <property type="molecule type" value="Genomic_DNA"/>
</dbReference>
<accession>A0ABV7D422</accession>
<dbReference type="CDD" id="cd06853">
    <property type="entry name" value="GT_WecA_like"/>
    <property type="match status" value="1"/>
</dbReference>
<evidence type="ECO:0000256" key="3">
    <source>
        <dbReference type="ARBA" id="ARBA00022679"/>
    </source>
</evidence>
<feature type="transmembrane region" description="Helical" evidence="7">
    <location>
        <begin position="97"/>
        <end position="115"/>
    </location>
</feature>
<feature type="transmembrane region" description="Helical" evidence="7">
    <location>
        <begin position="183"/>
        <end position="200"/>
    </location>
</feature>
<dbReference type="InterPro" id="IPR000715">
    <property type="entry name" value="Glycosyl_transferase_4"/>
</dbReference>
<dbReference type="RefSeq" id="WP_194215047.1">
    <property type="nucleotide sequence ID" value="NZ_CP061205.1"/>
</dbReference>
<keyword evidence="9" id="KW-1185">Reference proteome</keyword>
<evidence type="ECO:0000256" key="2">
    <source>
        <dbReference type="ARBA" id="ARBA00022475"/>
    </source>
</evidence>
<feature type="transmembrane region" description="Helical" evidence="7">
    <location>
        <begin position="159"/>
        <end position="177"/>
    </location>
</feature>
<keyword evidence="6 7" id="KW-0472">Membrane</keyword>
<dbReference type="GO" id="GO:0016740">
    <property type="term" value="F:transferase activity"/>
    <property type="evidence" value="ECO:0007669"/>
    <property type="project" value="UniProtKB-KW"/>
</dbReference>
<keyword evidence="5 7" id="KW-1133">Transmembrane helix</keyword>
<evidence type="ECO:0000256" key="1">
    <source>
        <dbReference type="ARBA" id="ARBA00004651"/>
    </source>
</evidence>
<gene>
    <name evidence="8" type="ORF">ACFOKA_06610</name>
</gene>
<dbReference type="Proteomes" id="UP001595444">
    <property type="component" value="Unassembled WGS sequence"/>
</dbReference>
<feature type="transmembrane region" description="Helical" evidence="7">
    <location>
        <begin position="73"/>
        <end position="90"/>
    </location>
</feature>
<feature type="transmembrane region" description="Helical" evidence="7">
    <location>
        <begin position="287"/>
        <end position="304"/>
    </location>
</feature>
<comment type="subcellular location">
    <subcellularLocation>
        <location evidence="1">Cell membrane</location>
        <topology evidence="1">Multi-pass membrane protein</topology>
    </subcellularLocation>
</comment>
<sequence>MSLIIAYLGIMTVLLIALNARYFGELLGIMDDPKNEAHKSHKLPTPLVGALMVGSLAIFMLLNNYLFDASSRMVGVSVCTILAGVLGLVDDKLQLSWQIRLLAIAAISALLVFWVPELRLDQLIWSFGFTTTLGPVFGSIFTIICLMTLVIAFNMMDGFNGGVIGMSLILFLIMALVATNPHRQAICLFLASALGVMFVYNMKGEFFLGDGGAYALGLLVGSVAILTYNVGANITIYADTIFVWLALPTLDCLRVVISRKISKASPFYAGRDHLHHMLMAASGPKRTLLVFCLVITTFSALSLFAGQYTYLVFLAEVAALALLAISSRKYKRNKVAA</sequence>
<feature type="transmembrane region" description="Helical" evidence="7">
    <location>
        <begin position="127"/>
        <end position="152"/>
    </location>
</feature>
<reference evidence="9" key="1">
    <citation type="journal article" date="2019" name="Int. J. Syst. Evol. Microbiol.">
        <title>The Global Catalogue of Microorganisms (GCM) 10K type strain sequencing project: providing services to taxonomists for standard genome sequencing and annotation.</title>
        <authorList>
            <consortium name="The Broad Institute Genomics Platform"/>
            <consortium name="The Broad Institute Genome Sequencing Center for Infectious Disease"/>
            <person name="Wu L."/>
            <person name="Ma J."/>
        </authorList>
    </citation>
    <scope>NUCLEOTIDE SEQUENCE [LARGE SCALE GENOMIC DNA]</scope>
    <source>
        <strain evidence="9">KCTC 62164</strain>
    </source>
</reference>